<dbReference type="Proteomes" id="UP000221165">
    <property type="component" value="Unassembled WGS sequence"/>
</dbReference>
<name>A0A2C6KXN9_9APIC</name>
<dbReference type="EMBL" id="MIGC01002000">
    <property type="protein sequence ID" value="PHJ21827.1"/>
    <property type="molecule type" value="Genomic_DNA"/>
</dbReference>
<dbReference type="AlphaFoldDB" id="A0A2C6KXN9"/>
<comment type="caution">
    <text evidence="1">The sequence shown here is derived from an EMBL/GenBank/DDBJ whole genome shotgun (WGS) entry which is preliminary data.</text>
</comment>
<accession>A0A2C6KXN9</accession>
<keyword evidence="2" id="KW-1185">Reference proteome</keyword>
<sequence>MPVVCRRMMVSYEEDASAMSLHTDPVHENASSSLLTATRLRGWKGIERRPISSMSYSSWRKECNKKDIVGAVHRKPTSRTGVRNLRVSRLPRKRRHFRIL</sequence>
<dbReference type="GeneID" id="94427727"/>
<proteinExistence type="predicted"/>
<evidence type="ECO:0000313" key="1">
    <source>
        <dbReference type="EMBL" id="PHJ21827.1"/>
    </source>
</evidence>
<evidence type="ECO:0000313" key="2">
    <source>
        <dbReference type="Proteomes" id="UP000221165"/>
    </source>
</evidence>
<dbReference type="RefSeq" id="XP_067923506.1">
    <property type="nucleotide sequence ID" value="XM_068064516.1"/>
</dbReference>
<dbReference type="VEuPathDB" id="ToxoDB:CSUI_004323"/>
<gene>
    <name evidence="1" type="ORF">CSUI_004323</name>
</gene>
<protein>
    <submittedName>
        <fullName evidence="1">Uncharacterized protein</fullName>
    </submittedName>
</protein>
<organism evidence="1 2">
    <name type="scientific">Cystoisospora suis</name>
    <dbReference type="NCBI Taxonomy" id="483139"/>
    <lineage>
        <taxon>Eukaryota</taxon>
        <taxon>Sar</taxon>
        <taxon>Alveolata</taxon>
        <taxon>Apicomplexa</taxon>
        <taxon>Conoidasida</taxon>
        <taxon>Coccidia</taxon>
        <taxon>Eucoccidiorida</taxon>
        <taxon>Eimeriorina</taxon>
        <taxon>Sarcocystidae</taxon>
        <taxon>Cystoisospora</taxon>
    </lineage>
</organism>
<reference evidence="1 2" key="1">
    <citation type="journal article" date="2017" name="Int. J. Parasitol.">
        <title>The genome of the protozoan parasite Cystoisospora suis and a reverse vaccinology approach to identify vaccine candidates.</title>
        <authorList>
            <person name="Palmieri N."/>
            <person name="Shrestha A."/>
            <person name="Ruttkowski B."/>
            <person name="Beck T."/>
            <person name="Vogl C."/>
            <person name="Tomley F."/>
            <person name="Blake D.P."/>
            <person name="Joachim A."/>
        </authorList>
    </citation>
    <scope>NUCLEOTIDE SEQUENCE [LARGE SCALE GENOMIC DNA]</scope>
    <source>
        <strain evidence="1 2">Wien I</strain>
    </source>
</reference>